<evidence type="ECO:0000313" key="3">
    <source>
        <dbReference type="Proteomes" id="UP000178943"/>
    </source>
</evidence>
<sequence length="83" mass="10295">MVRWVVSAYPKHAMLISIYSRNNCFFINFLLDTYKIKPRRTRRTQRKKEAPKIFENFKYFWLFFFVIFVSFVVYSFWIPTCSD</sequence>
<keyword evidence="1" id="KW-0472">Membrane</keyword>
<reference evidence="2 3" key="1">
    <citation type="journal article" date="2016" name="Nat. Commun.">
        <title>Thousands of microbial genomes shed light on interconnected biogeochemical processes in an aquifer system.</title>
        <authorList>
            <person name="Anantharaman K."/>
            <person name="Brown C.T."/>
            <person name="Hug L.A."/>
            <person name="Sharon I."/>
            <person name="Castelle C.J."/>
            <person name="Probst A.J."/>
            <person name="Thomas B.C."/>
            <person name="Singh A."/>
            <person name="Wilkins M.J."/>
            <person name="Karaoz U."/>
            <person name="Brodie E.L."/>
            <person name="Williams K.H."/>
            <person name="Hubbard S.S."/>
            <person name="Banfield J.F."/>
        </authorList>
    </citation>
    <scope>NUCLEOTIDE SEQUENCE [LARGE SCALE GENOMIC DNA]</scope>
</reference>
<keyword evidence="1" id="KW-0812">Transmembrane</keyword>
<dbReference type="AlphaFoldDB" id="A0A1F5VJR0"/>
<feature type="transmembrane region" description="Helical" evidence="1">
    <location>
        <begin position="57"/>
        <end position="77"/>
    </location>
</feature>
<comment type="caution">
    <text evidence="2">The sequence shown here is derived from an EMBL/GenBank/DDBJ whole genome shotgun (WGS) entry which is preliminary data.</text>
</comment>
<gene>
    <name evidence="2" type="ORF">A2Y62_16735</name>
</gene>
<proteinExistence type="predicted"/>
<name>A0A1F5VJR0_9BACT</name>
<evidence type="ECO:0000256" key="1">
    <source>
        <dbReference type="SAM" id="Phobius"/>
    </source>
</evidence>
<organism evidence="2 3">
    <name type="scientific">Candidatus Fischerbacteria bacterium RBG_13_37_8</name>
    <dbReference type="NCBI Taxonomy" id="1817863"/>
    <lineage>
        <taxon>Bacteria</taxon>
        <taxon>Candidatus Fischeribacteriota</taxon>
    </lineage>
</organism>
<dbReference type="Proteomes" id="UP000178943">
    <property type="component" value="Unassembled WGS sequence"/>
</dbReference>
<protein>
    <submittedName>
        <fullName evidence="2">Uncharacterized protein</fullName>
    </submittedName>
</protein>
<keyword evidence="1" id="KW-1133">Transmembrane helix</keyword>
<dbReference type="EMBL" id="MFGW01000156">
    <property type="protein sequence ID" value="OGF63645.1"/>
    <property type="molecule type" value="Genomic_DNA"/>
</dbReference>
<evidence type="ECO:0000313" key="2">
    <source>
        <dbReference type="EMBL" id="OGF63645.1"/>
    </source>
</evidence>
<accession>A0A1F5VJR0</accession>